<reference evidence="7 8" key="1">
    <citation type="submission" date="2019-04" db="EMBL/GenBank/DDBJ databases">
        <title>Microbes associate with the intestines of laboratory mice.</title>
        <authorList>
            <person name="Navarre W."/>
            <person name="Wong E."/>
            <person name="Huang K.C."/>
            <person name="Tropini C."/>
            <person name="Ng K."/>
            <person name="Yu B."/>
        </authorList>
    </citation>
    <scope>NUCLEOTIDE SEQUENCE [LARGE SCALE GENOMIC DNA]</scope>
    <source>
        <strain evidence="7 8">NM48_B13</strain>
    </source>
</reference>
<dbReference type="CDD" id="cd01335">
    <property type="entry name" value="Radical_SAM"/>
    <property type="match status" value="1"/>
</dbReference>
<protein>
    <submittedName>
        <fullName evidence="6 7">Radical SAM protein</fullName>
    </submittedName>
</protein>
<dbReference type="InterPro" id="IPR058240">
    <property type="entry name" value="rSAM_sf"/>
</dbReference>
<dbReference type="SFLD" id="SFLDG01067">
    <property type="entry name" value="SPASM/twitch_domain_containing"/>
    <property type="match status" value="1"/>
</dbReference>
<dbReference type="PANTHER" id="PTHR11228:SF7">
    <property type="entry name" value="PQQA PEPTIDE CYCLASE"/>
    <property type="match status" value="1"/>
</dbReference>
<reference evidence="6 9" key="2">
    <citation type="submission" date="2020-08" db="EMBL/GenBank/DDBJ databases">
        <title>Sequencing the genomes of 1000 actinobacteria strains.</title>
        <authorList>
            <person name="Klenk H.-P."/>
        </authorList>
    </citation>
    <scope>NUCLEOTIDE SEQUENCE [LARGE SCALE GENOMIC DNA]</scope>
    <source>
        <strain evidence="6 9">DSM 22242</strain>
    </source>
</reference>
<gene>
    <name evidence="7" type="ORF">E5982_05925</name>
    <name evidence="6" type="ORF">FHR31_001159</name>
</gene>
<dbReference type="Proteomes" id="UP000530850">
    <property type="component" value="Unassembled WGS sequence"/>
</dbReference>
<evidence type="ECO:0000313" key="9">
    <source>
        <dbReference type="Proteomes" id="UP000530850"/>
    </source>
</evidence>
<dbReference type="Gene3D" id="3.20.20.70">
    <property type="entry name" value="Aldolase class I"/>
    <property type="match status" value="1"/>
</dbReference>
<dbReference type="GeneID" id="93356188"/>
<feature type="domain" description="Radical SAM core" evidence="5">
    <location>
        <begin position="75"/>
        <end position="289"/>
    </location>
</feature>
<evidence type="ECO:0000256" key="1">
    <source>
        <dbReference type="ARBA" id="ARBA00022691"/>
    </source>
</evidence>
<dbReference type="Pfam" id="PF04055">
    <property type="entry name" value="Radical_SAM"/>
    <property type="match status" value="1"/>
</dbReference>
<dbReference type="RefSeq" id="WP_123184887.1">
    <property type="nucleotide sequence ID" value="NZ_CANPEU010000008.1"/>
</dbReference>
<dbReference type="InterPro" id="IPR023885">
    <property type="entry name" value="4Fe4S-binding_SPASM_dom"/>
</dbReference>
<accession>A0A3N0ADK4</accession>
<keyword evidence="3" id="KW-0408">Iron</keyword>
<dbReference type="Proteomes" id="UP000309454">
    <property type="component" value="Unassembled WGS sequence"/>
</dbReference>
<dbReference type="OrthoDB" id="9782387at2"/>
<dbReference type="SUPFAM" id="SSF102114">
    <property type="entry name" value="Radical SAM enzymes"/>
    <property type="match status" value="1"/>
</dbReference>
<evidence type="ECO:0000256" key="4">
    <source>
        <dbReference type="ARBA" id="ARBA00023014"/>
    </source>
</evidence>
<organism evidence="7 8">
    <name type="scientific">Parvibacter caecicola</name>
    <dbReference type="NCBI Taxonomy" id="747645"/>
    <lineage>
        <taxon>Bacteria</taxon>
        <taxon>Bacillati</taxon>
        <taxon>Actinomycetota</taxon>
        <taxon>Coriobacteriia</taxon>
        <taxon>Coriobacteriales</taxon>
        <taxon>Coriobacteriaceae</taxon>
        <taxon>Parvibacter</taxon>
    </lineage>
</organism>
<dbReference type="SFLD" id="SFLDG01386">
    <property type="entry name" value="main_SPASM_domain-containing"/>
    <property type="match status" value="1"/>
</dbReference>
<dbReference type="GO" id="GO:0051536">
    <property type="term" value="F:iron-sulfur cluster binding"/>
    <property type="evidence" value="ECO:0007669"/>
    <property type="project" value="UniProtKB-KW"/>
</dbReference>
<dbReference type="AlphaFoldDB" id="A0A3N0ADK4"/>
<dbReference type="GO" id="GO:0003824">
    <property type="term" value="F:catalytic activity"/>
    <property type="evidence" value="ECO:0007669"/>
    <property type="project" value="InterPro"/>
</dbReference>
<name>A0A3N0ADK4_9ACTN</name>
<dbReference type="InterPro" id="IPR050377">
    <property type="entry name" value="Radical_SAM_PqqE_MftC-like"/>
</dbReference>
<dbReference type="SFLD" id="SFLDS00029">
    <property type="entry name" value="Radical_SAM"/>
    <property type="match status" value="1"/>
</dbReference>
<sequence length="413" mass="45110">MKLNCHAALFRFASIPMLGNTSTGCIVGLTQTGLALCEKMLQEDVPKEKAFQEEPQLCQHLLDAGFCDSNVAESRHQPKSAYLHVTQRCNLNCIGCYSANELRNAANDPSATDLKKAINQLQHVGISHLIISGGEPLLRNDLEEIAKHAKENCGISAITVLSNGTLITKERARALSRYVDKIAISFDGCSSDSIPYIRGSQRFDQLCTALEAVVDSGTTGHIIATVHAKNYDDMQQYLQLADRYGVSVNFSLLSCRPSNEQISDLIPNPQAQADLSRTLISCSSTTMVDDSPLGPSLVARSSCGAGCTCLSVDSDGSVYPCHMLHFPEFRMGNCYAEDIACILEDDIAQWFQSFDSVAIPHCNECPYLRLCGGGCRARAFYASSDIAAPDPYCPMYKTYFAEYEPIFKAALFS</sequence>
<keyword evidence="8" id="KW-1185">Reference proteome</keyword>
<evidence type="ECO:0000313" key="8">
    <source>
        <dbReference type="Proteomes" id="UP000309454"/>
    </source>
</evidence>
<dbReference type="PROSITE" id="PS51918">
    <property type="entry name" value="RADICAL_SAM"/>
    <property type="match status" value="1"/>
</dbReference>
<evidence type="ECO:0000259" key="5">
    <source>
        <dbReference type="PROSITE" id="PS51918"/>
    </source>
</evidence>
<evidence type="ECO:0000256" key="2">
    <source>
        <dbReference type="ARBA" id="ARBA00022723"/>
    </source>
</evidence>
<dbReference type="GO" id="GO:0046872">
    <property type="term" value="F:metal ion binding"/>
    <property type="evidence" value="ECO:0007669"/>
    <property type="project" value="UniProtKB-KW"/>
</dbReference>
<comment type="caution">
    <text evidence="7">The sequence shown here is derived from an EMBL/GenBank/DDBJ whole genome shotgun (WGS) entry which is preliminary data.</text>
</comment>
<dbReference type="PROSITE" id="PS51257">
    <property type="entry name" value="PROKAR_LIPOPROTEIN"/>
    <property type="match status" value="1"/>
</dbReference>
<dbReference type="InterPro" id="IPR007197">
    <property type="entry name" value="rSAM"/>
</dbReference>
<proteinExistence type="predicted"/>
<dbReference type="EMBL" id="JACHYA010000003">
    <property type="protein sequence ID" value="MBB3171341.1"/>
    <property type="molecule type" value="Genomic_DNA"/>
</dbReference>
<dbReference type="Pfam" id="PF13186">
    <property type="entry name" value="SPASM"/>
    <property type="match status" value="1"/>
</dbReference>
<evidence type="ECO:0000313" key="6">
    <source>
        <dbReference type="EMBL" id="MBB3171341.1"/>
    </source>
</evidence>
<keyword evidence="1" id="KW-0949">S-adenosyl-L-methionine</keyword>
<dbReference type="SMART" id="SM00729">
    <property type="entry name" value="Elp3"/>
    <property type="match status" value="1"/>
</dbReference>
<keyword evidence="2" id="KW-0479">Metal-binding</keyword>
<evidence type="ECO:0000313" key="7">
    <source>
        <dbReference type="EMBL" id="TJW10807.1"/>
    </source>
</evidence>
<dbReference type="PANTHER" id="PTHR11228">
    <property type="entry name" value="RADICAL SAM DOMAIN PROTEIN"/>
    <property type="match status" value="1"/>
</dbReference>
<dbReference type="EMBL" id="SSTM01000003">
    <property type="protein sequence ID" value="TJW10807.1"/>
    <property type="molecule type" value="Genomic_DNA"/>
</dbReference>
<evidence type="ECO:0000256" key="3">
    <source>
        <dbReference type="ARBA" id="ARBA00023004"/>
    </source>
</evidence>
<dbReference type="NCBIfam" id="TIGR04085">
    <property type="entry name" value="rSAM_more_4Fe4S"/>
    <property type="match status" value="1"/>
</dbReference>
<dbReference type="InterPro" id="IPR006638">
    <property type="entry name" value="Elp3/MiaA/NifB-like_rSAM"/>
</dbReference>
<keyword evidence="4" id="KW-0411">Iron-sulfur</keyword>
<dbReference type="InterPro" id="IPR013785">
    <property type="entry name" value="Aldolase_TIM"/>
</dbReference>